<dbReference type="Proteomes" id="UP000054097">
    <property type="component" value="Unassembled WGS sequence"/>
</dbReference>
<dbReference type="InterPro" id="IPR004242">
    <property type="entry name" value="Transposase_21"/>
</dbReference>
<dbReference type="PANTHER" id="PTHR46579:SF2">
    <property type="entry name" value="C2H2-TYPE DOMAIN-CONTAINING PROTEIN"/>
    <property type="match status" value="1"/>
</dbReference>
<dbReference type="STRING" id="933852.A0A0C2WPL1"/>
<evidence type="ECO:0000313" key="2">
    <source>
        <dbReference type="Proteomes" id="UP000054097"/>
    </source>
</evidence>
<feature type="non-terminal residue" evidence="1">
    <location>
        <position position="191"/>
    </location>
</feature>
<dbReference type="AlphaFoldDB" id="A0A0C2WPL1"/>
<protein>
    <recommendedName>
        <fullName evidence="3">Transposase domain-containing protein</fullName>
    </recommendedName>
</protein>
<accession>A0A0C2WPL1</accession>
<evidence type="ECO:0000313" key="1">
    <source>
        <dbReference type="EMBL" id="KIM28138.1"/>
    </source>
</evidence>
<dbReference type="PANTHER" id="PTHR46579">
    <property type="entry name" value="F5/8 TYPE C DOMAIN-CONTAINING PROTEIN-RELATED"/>
    <property type="match status" value="1"/>
</dbReference>
<feature type="non-terminal residue" evidence="1">
    <location>
        <position position="1"/>
    </location>
</feature>
<dbReference type="OrthoDB" id="3234349at2759"/>
<sequence length="191" mass="22258">IVMACLNLPPYERYRDENIYLVALLPGKHQQVDCNPLLKPLVEDLLRYWETGAYFTGVPNFPEPRLIRCALVQLICDLPAARKIAGFIGHSATYFCSICQTSTGQIEDLESFNEPQKQRESRNHMKHALEYKRWVDEYGMEVAEKKLQPKGGPQHVRWSILNDLPYWDPIRCTILDVMHMILLGLCKFHWQ</sequence>
<dbReference type="EMBL" id="KN824294">
    <property type="protein sequence ID" value="KIM28138.1"/>
    <property type="molecule type" value="Genomic_DNA"/>
</dbReference>
<evidence type="ECO:0008006" key="3">
    <source>
        <dbReference type="Google" id="ProtNLM"/>
    </source>
</evidence>
<dbReference type="HOGENOM" id="CLU_078867_1_0_1"/>
<proteinExistence type="predicted"/>
<keyword evidence="2" id="KW-1185">Reference proteome</keyword>
<reference evidence="1 2" key="1">
    <citation type="submission" date="2014-04" db="EMBL/GenBank/DDBJ databases">
        <authorList>
            <consortium name="DOE Joint Genome Institute"/>
            <person name="Kuo A."/>
            <person name="Zuccaro A."/>
            <person name="Kohler A."/>
            <person name="Nagy L.G."/>
            <person name="Floudas D."/>
            <person name="Copeland A."/>
            <person name="Barry K.W."/>
            <person name="Cichocki N."/>
            <person name="Veneault-Fourrey C."/>
            <person name="LaButti K."/>
            <person name="Lindquist E.A."/>
            <person name="Lipzen A."/>
            <person name="Lundell T."/>
            <person name="Morin E."/>
            <person name="Murat C."/>
            <person name="Sun H."/>
            <person name="Tunlid A."/>
            <person name="Henrissat B."/>
            <person name="Grigoriev I.V."/>
            <person name="Hibbett D.S."/>
            <person name="Martin F."/>
            <person name="Nordberg H.P."/>
            <person name="Cantor M.N."/>
            <person name="Hua S.X."/>
        </authorList>
    </citation>
    <scope>NUCLEOTIDE SEQUENCE [LARGE SCALE GENOMIC DNA]</scope>
    <source>
        <strain evidence="1 2">MAFF 305830</strain>
    </source>
</reference>
<dbReference type="Pfam" id="PF02992">
    <property type="entry name" value="Transposase_21"/>
    <property type="match status" value="1"/>
</dbReference>
<name>A0A0C2WPL1_SERVB</name>
<organism evidence="1 2">
    <name type="scientific">Serendipita vermifera MAFF 305830</name>
    <dbReference type="NCBI Taxonomy" id="933852"/>
    <lineage>
        <taxon>Eukaryota</taxon>
        <taxon>Fungi</taxon>
        <taxon>Dikarya</taxon>
        <taxon>Basidiomycota</taxon>
        <taxon>Agaricomycotina</taxon>
        <taxon>Agaricomycetes</taxon>
        <taxon>Sebacinales</taxon>
        <taxon>Serendipitaceae</taxon>
        <taxon>Serendipita</taxon>
    </lineage>
</organism>
<reference evidence="2" key="2">
    <citation type="submission" date="2015-01" db="EMBL/GenBank/DDBJ databases">
        <title>Evolutionary Origins and Diversification of the Mycorrhizal Mutualists.</title>
        <authorList>
            <consortium name="DOE Joint Genome Institute"/>
            <consortium name="Mycorrhizal Genomics Consortium"/>
            <person name="Kohler A."/>
            <person name="Kuo A."/>
            <person name="Nagy L.G."/>
            <person name="Floudas D."/>
            <person name="Copeland A."/>
            <person name="Barry K.W."/>
            <person name="Cichocki N."/>
            <person name="Veneault-Fourrey C."/>
            <person name="LaButti K."/>
            <person name="Lindquist E.A."/>
            <person name="Lipzen A."/>
            <person name="Lundell T."/>
            <person name="Morin E."/>
            <person name="Murat C."/>
            <person name="Riley R."/>
            <person name="Ohm R."/>
            <person name="Sun H."/>
            <person name="Tunlid A."/>
            <person name="Henrissat B."/>
            <person name="Grigoriev I.V."/>
            <person name="Hibbett D.S."/>
            <person name="Martin F."/>
        </authorList>
    </citation>
    <scope>NUCLEOTIDE SEQUENCE [LARGE SCALE GENOMIC DNA]</scope>
    <source>
        <strain evidence="2">MAFF 305830</strain>
    </source>
</reference>
<gene>
    <name evidence="1" type="ORF">M408DRAFT_31809</name>
</gene>